<keyword evidence="4" id="KW-1185">Reference proteome</keyword>
<dbReference type="PANTHER" id="PTHR43884:SF12">
    <property type="entry name" value="ISOVALERYL-COA DEHYDROGENASE, MITOCHONDRIAL-RELATED"/>
    <property type="match status" value="1"/>
</dbReference>
<organism evidence="3 4">
    <name type="scientific">Piscibacillus salipiscarius</name>
    <dbReference type="NCBI Taxonomy" id="299480"/>
    <lineage>
        <taxon>Bacteria</taxon>
        <taxon>Bacillati</taxon>
        <taxon>Bacillota</taxon>
        <taxon>Bacilli</taxon>
        <taxon>Bacillales</taxon>
        <taxon>Bacillaceae</taxon>
        <taxon>Piscibacillus</taxon>
    </lineage>
</organism>
<gene>
    <name evidence="3" type="ORF">ACFSW4_04335</name>
</gene>
<dbReference type="PIRSF" id="PIRSF016578">
    <property type="entry name" value="HsaA"/>
    <property type="match status" value="1"/>
</dbReference>
<protein>
    <submittedName>
        <fullName evidence="3">Acyl-CoA dehydrogenase</fullName>
    </submittedName>
</protein>
<dbReference type="SUPFAM" id="SSF47203">
    <property type="entry name" value="Acyl-CoA dehydrogenase C-terminal domain-like"/>
    <property type="match status" value="1"/>
</dbReference>
<evidence type="ECO:0000256" key="1">
    <source>
        <dbReference type="ARBA" id="ARBA00023002"/>
    </source>
</evidence>
<feature type="domain" description="Acyl-CoA dehydrogenase C-terminal" evidence="2">
    <location>
        <begin position="217"/>
        <end position="345"/>
    </location>
</feature>
<dbReference type="InterPro" id="IPR046373">
    <property type="entry name" value="Acyl-CoA_Oxase/DH_mid-dom_sf"/>
</dbReference>
<keyword evidence="1" id="KW-0560">Oxidoreductase</keyword>
<evidence type="ECO:0000313" key="3">
    <source>
        <dbReference type="EMBL" id="MFD2638095.1"/>
    </source>
</evidence>
<dbReference type="Gene3D" id="1.10.540.10">
    <property type="entry name" value="Acyl-CoA dehydrogenase/oxidase, N-terminal domain"/>
    <property type="match status" value="1"/>
</dbReference>
<dbReference type="Gene3D" id="1.20.140.10">
    <property type="entry name" value="Butyryl-CoA Dehydrogenase, subunit A, domain 3"/>
    <property type="match status" value="1"/>
</dbReference>
<reference evidence="4" key="1">
    <citation type="journal article" date="2019" name="Int. J. Syst. Evol. Microbiol.">
        <title>The Global Catalogue of Microorganisms (GCM) 10K type strain sequencing project: providing services to taxonomists for standard genome sequencing and annotation.</title>
        <authorList>
            <consortium name="The Broad Institute Genomics Platform"/>
            <consortium name="The Broad Institute Genome Sequencing Center for Infectious Disease"/>
            <person name="Wu L."/>
            <person name="Ma J."/>
        </authorList>
    </citation>
    <scope>NUCLEOTIDE SEQUENCE [LARGE SCALE GENOMIC DNA]</scope>
    <source>
        <strain evidence="4">TISTR 1571</strain>
    </source>
</reference>
<dbReference type="InterPro" id="IPR036250">
    <property type="entry name" value="AcylCo_DH-like_C"/>
</dbReference>
<dbReference type="SUPFAM" id="SSF56645">
    <property type="entry name" value="Acyl-CoA dehydrogenase NM domain-like"/>
    <property type="match status" value="1"/>
</dbReference>
<dbReference type="Pfam" id="PF08028">
    <property type="entry name" value="Acyl-CoA_dh_2"/>
    <property type="match status" value="1"/>
</dbReference>
<evidence type="ECO:0000259" key="2">
    <source>
        <dbReference type="Pfam" id="PF08028"/>
    </source>
</evidence>
<accession>A0ABW5Q8E4</accession>
<evidence type="ECO:0000313" key="4">
    <source>
        <dbReference type="Proteomes" id="UP001597452"/>
    </source>
</evidence>
<sequence length="347" mass="39464">MFDQKTVNLIRSYSYEIEKRGELSQEVLDVIYEQKLFKLFVPEDLDGRMMPLPDAIKVFEDAAWVDGSFGWLVQIGSGAGFFVTTMEPDWASEVFGKRDVYIAGSDRPSGKARAVDGGYIVTGEWKFCSGSKHATAFTANAHVQGSDITHAFTFLPEQVEVIEDWDAFGLKGTNSHTFKVQEAFVPENRTFDVLKPHFHFDNPVYHYPFVPFAAANIAATTIGIARHFFEEAKRLVESKKELWQQYEPGRFEQVTKKINEMETPFKDEVEKFHVLIDRTWDQHVRGEMLSDLDLIDLQELCKSAAGRAVSGAQVIYRFLGMGAIMESTDLNRIYRDLHAASQHKLLV</sequence>
<proteinExistence type="predicted"/>
<dbReference type="Gene3D" id="2.40.110.10">
    <property type="entry name" value="Butyryl-CoA Dehydrogenase, subunit A, domain 2"/>
    <property type="match status" value="1"/>
</dbReference>
<dbReference type="InterPro" id="IPR037069">
    <property type="entry name" value="AcylCoA_DH/ox_N_sf"/>
</dbReference>
<name>A0ABW5Q8E4_9BACI</name>
<dbReference type="Proteomes" id="UP001597452">
    <property type="component" value="Unassembled WGS sequence"/>
</dbReference>
<dbReference type="InterPro" id="IPR013107">
    <property type="entry name" value="Acyl-CoA_DH_C"/>
</dbReference>
<dbReference type="PANTHER" id="PTHR43884">
    <property type="entry name" value="ACYL-COA DEHYDROGENASE"/>
    <property type="match status" value="1"/>
</dbReference>
<dbReference type="InterPro" id="IPR009100">
    <property type="entry name" value="AcylCoA_DH/oxidase_NM_dom_sf"/>
</dbReference>
<dbReference type="EMBL" id="JBHUMZ010000013">
    <property type="protein sequence ID" value="MFD2638095.1"/>
    <property type="molecule type" value="Genomic_DNA"/>
</dbReference>
<dbReference type="RefSeq" id="WP_377327674.1">
    <property type="nucleotide sequence ID" value="NZ_JBHUMZ010000013.1"/>
</dbReference>
<comment type="caution">
    <text evidence="3">The sequence shown here is derived from an EMBL/GenBank/DDBJ whole genome shotgun (WGS) entry which is preliminary data.</text>
</comment>